<gene>
    <name evidence="2" type="ORF">ILEXP_LOCUS37275</name>
</gene>
<evidence type="ECO:0000313" key="3">
    <source>
        <dbReference type="Proteomes" id="UP001642360"/>
    </source>
</evidence>
<dbReference type="Proteomes" id="UP001642360">
    <property type="component" value="Unassembled WGS sequence"/>
</dbReference>
<keyword evidence="3" id="KW-1185">Reference proteome</keyword>
<sequence>MVELHVFVHGITGFDNLAPNLEEVVSKAQSCEKLKVEAEKCLAQSERFSNEKAEFESAIYAKARFLGVSNSKKAKLRELRDRLSKQESSGKLLEEESTEKTEIYGNDDEKSEDEPAKDLIGTSKNVLASRSRGRKRK</sequence>
<dbReference type="SUPFAM" id="SSF58022">
    <property type="entry name" value="XRCC4, C-terminal oligomerization domain"/>
    <property type="match status" value="1"/>
</dbReference>
<dbReference type="EMBL" id="CAUOFW020004969">
    <property type="protein sequence ID" value="CAK9167956.1"/>
    <property type="molecule type" value="Genomic_DNA"/>
</dbReference>
<feature type="compositionally biased region" description="Basic and acidic residues" evidence="1">
    <location>
        <begin position="92"/>
        <end position="102"/>
    </location>
</feature>
<dbReference type="PANTHER" id="PTHR28559">
    <property type="entry name" value="DNA REPAIR PROTEIN XRCC4"/>
    <property type="match status" value="1"/>
</dbReference>
<evidence type="ECO:0000313" key="2">
    <source>
        <dbReference type="EMBL" id="CAK9167956.1"/>
    </source>
</evidence>
<dbReference type="PANTHER" id="PTHR28559:SF1">
    <property type="entry name" value="DNA REPAIR PROTEIN XRCC4"/>
    <property type="match status" value="1"/>
</dbReference>
<name>A0ABC8TJF3_9AQUA</name>
<reference evidence="2 3" key="1">
    <citation type="submission" date="2024-02" db="EMBL/GenBank/DDBJ databases">
        <authorList>
            <person name="Vignale AGUSTIN F."/>
            <person name="Sosa J E."/>
            <person name="Modenutti C."/>
        </authorList>
    </citation>
    <scope>NUCLEOTIDE SEQUENCE [LARGE SCALE GENOMIC DNA]</scope>
</reference>
<accession>A0ABC8TJF3</accession>
<organism evidence="2 3">
    <name type="scientific">Ilex paraguariensis</name>
    <name type="common">yerba mate</name>
    <dbReference type="NCBI Taxonomy" id="185542"/>
    <lineage>
        <taxon>Eukaryota</taxon>
        <taxon>Viridiplantae</taxon>
        <taxon>Streptophyta</taxon>
        <taxon>Embryophyta</taxon>
        <taxon>Tracheophyta</taxon>
        <taxon>Spermatophyta</taxon>
        <taxon>Magnoliopsida</taxon>
        <taxon>eudicotyledons</taxon>
        <taxon>Gunneridae</taxon>
        <taxon>Pentapetalae</taxon>
        <taxon>asterids</taxon>
        <taxon>campanulids</taxon>
        <taxon>Aquifoliales</taxon>
        <taxon>Aquifoliaceae</taxon>
        <taxon>Ilex</taxon>
    </lineage>
</organism>
<evidence type="ECO:0000256" key="1">
    <source>
        <dbReference type="SAM" id="MobiDB-lite"/>
    </source>
</evidence>
<protein>
    <submittedName>
        <fullName evidence="2">Uncharacterized protein</fullName>
    </submittedName>
</protein>
<dbReference type="Gene3D" id="1.20.5.370">
    <property type="match status" value="1"/>
</dbReference>
<proteinExistence type="predicted"/>
<dbReference type="InterPro" id="IPR010585">
    <property type="entry name" value="DNA_repair_prot_XRCC4"/>
</dbReference>
<comment type="caution">
    <text evidence="2">The sequence shown here is derived from an EMBL/GenBank/DDBJ whole genome shotgun (WGS) entry which is preliminary data.</text>
</comment>
<dbReference type="AlphaFoldDB" id="A0ABC8TJF3"/>
<feature type="region of interest" description="Disordered" evidence="1">
    <location>
        <begin position="77"/>
        <end position="137"/>
    </location>
</feature>
<dbReference type="InterPro" id="IPR014751">
    <property type="entry name" value="XRCC4-like_C"/>
</dbReference>